<dbReference type="AlphaFoldDB" id="A0AAI9V5N9"/>
<protein>
    <submittedName>
        <fullName evidence="1">Uncharacterized protein</fullName>
    </submittedName>
</protein>
<evidence type="ECO:0000313" key="2">
    <source>
        <dbReference type="Proteomes" id="UP001239795"/>
    </source>
</evidence>
<accession>A0AAI9V5N9</accession>
<name>A0AAI9V5N9_9PEZI</name>
<feature type="non-terminal residue" evidence="1">
    <location>
        <position position="1"/>
    </location>
</feature>
<comment type="caution">
    <text evidence="1">The sequence shown here is derived from an EMBL/GenBank/DDBJ whole genome shotgun (WGS) entry which is preliminary data.</text>
</comment>
<evidence type="ECO:0000313" key="1">
    <source>
        <dbReference type="EMBL" id="KAK1469926.1"/>
    </source>
</evidence>
<organism evidence="1 2">
    <name type="scientific">Colletotrichum melonis</name>
    <dbReference type="NCBI Taxonomy" id="1209925"/>
    <lineage>
        <taxon>Eukaryota</taxon>
        <taxon>Fungi</taxon>
        <taxon>Dikarya</taxon>
        <taxon>Ascomycota</taxon>
        <taxon>Pezizomycotina</taxon>
        <taxon>Sordariomycetes</taxon>
        <taxon>Hypocreomycetidae</taxon>
        <taxon>Glomerellales</taxon>
        <taxon>Glomerellaceae</taxon>
        <taxon>Colletotrichum</taxon>
        <taxon>Colletotrichum acutatum species complex</taxon>
    </lineage>
</organism>
<sequence length="169" mass="19056">QRFCRSYKEKIGTQLAIINSEGSNNRRYWKVRTNVVKTYVGSSLDVAQPLIPQRQSSHPLGTCLLALMLARAYVMEMFAKLRAWACQESEVLTKDIDKEGWLSEQAKASCHPQTHQSSYKHSSLCIGQEDLITVSCLESVASVAACLPGNRWFDSCHLRSISYDHTDKT</sequence>
<proteinExistence type="predicted"/>
<keyword evidence="2" id="KW-1185">Reference proteome</keyword>
<dbReference type="Proteomes" id="UP001239795">
    <property type="component" value="Unassembled WGS sequence"/>
</dbReference>
<gene>
    <name evidence="1" type="ORF">CMEL01_01693</name>
</gene>
<dbReference type="EMBL" id="MLGG01000001">
    <property type="protein sequence ID" value="KAK1469926.1"/>
    <property type="molecule type" value="Genomic_DNA"/>
</dbReference>
<reference evidence="1 2" key="1">
    <citation type="submission" date="2016-10" db="EMBL/GenBank/DDBJ databases">
        <title>The genome sequence of Colletotrichum fioriniae PJ7.</title>
        <authorList>
            <person name="Baroncelli R."/>
        </authorList>
    </citation>
    <scope>NUCLEOTIDE SEQUENCE [LARGE SCALE GENOMIC DNA]</scope>
    <source>
        <strain evidence="1">Col 31</strain>
    </source>
</reference>